<proteinExistence type="predicted"/>
<evidence type="ECO:0000256" key="1">
    <source>
        <dbReference type="SAM" id="MobiDB-lite"/>
    </source>
</evidence>
<dbReference type="Proteomes" id="UP000287651">
    <property type="component" value="Unassembled WGS sequence"/>
</dbReference>
<name>A0A426XDY2_ENSVE</name>
<organism evidence="2 3">
    <name type="scientific">Ensete ventricosum</name>
    <name type="common">Abyssinian banana</name>
    <name type="synonym">Musa ensete</name>
    <dbReference type="NCBI Taxonomy" id="4639"/>
    <lineage>
        <taxon>Eukaryota</taxon>
        <taxon>Viridiplantae</taxon>
        <taxon>Streptophyta</taxon>
        <taxon>Embryophyta</taxon>
        <taxon>Tracheophyta</taxon>
        <taxon>Spermatophyta</taxon>
        <taxon>Magnoliopsida</taxon>
        <taxon>Liliopsida</taxon>
        <taxon>Zingiberales</taxon>
        <taxon>Musaceae</taxon>
        <taxon>Ensete</taxon>
    </lineage>
</organism>
<accession>A0A426XDY2</accession>
<gene>
    <name evidence="2" type="ORF">B296_00044524</name>
</gene>
<dbReference type="EMBL" id="AMZH03022029">
    <property type="protein sequence ID" value="RRT37670.1"/>
    <property type="molecule type" value="Genomic_DNA"/>
</dbReference>
<dbReference type="AlphaFoldDB" id="A0A426XDY2"/>
<protein>
    <submittedName>
        <fullName evidence="2">Uncharacterized protein</fullName>
    </submittedName>
</protein>
<feature type="region of interest" description="Disordered" evidence="1">
    <location>
        <begin position="1"/>
        <end position="25"/>
    </location>
</feature>
<sequence>MSCATRFSDDATSSRGGENDKTYFGPSNICFHVTFQKPSRYDRLNLDQDLGKKRYLGPLLEGLGVDCIPRLHSTPIRTSQWTPSDSSSTKD</sequence>
<evidence type="ECO:0000313" key="3">
    <source>
        <dbReference type="Proteomes" id="UP000287651"/>
    </source>
</evidence>
<evidence type="ECO:0000313" key="2">
    <source>
        <dbReference type="EMBL" id="RRT37670.1"/>
    </source>
</evidence>
<reference evidence="2 3" key="1">
    <citation type="journal article" date="2014" name="Agronomy (Basel)">
        <title>A Draft Genome Sequence for Ensete ventricosum, the Drought-Tolerant Tree Against Hunger.</title>
        <authorList>
            <person name="Harrison J."/>
            <person name="Moore K.A."/>
            <person name="Paszkiewicz K."/>
            <person name="Jones T."/>
            <person name="Grant M."/>
            <person name="Ambacheew D."/>
            <person name="Muzemil S."/>
            <person name="Studholme D.J."/>
        </authorList>
    </citation>
    <scope>NUCLEOTIDE SEQUENCE [LARGE SCALE GENOMIC DNA]</scope>
</reference>
<comment type="caution">
    <text evidence="2">The sequence shown here is derived from an EMBL/GenBank/DDBJ whole genome shotgun (WGS) entry which is preliminary data.</text>
</comment>